<dbReference type="KEGG" id="tva:4763084"/>
<dbReference type="AlphaFoldDB" id="A2EQ29"/>
<protein>
    <submittedName>
        <fullName evidence="2">Uncharacterized protein</fullName>
    </submittedName>
</protein>
<evidence type="ECO:0000256" key="1">
    <source>
        <dbReference type="SAM" id="MobiDB-lite"/>
    </source>
</evidence>
<dbReference type="VEuPathDB" id="TrichDB:TVAGG3_0072760"/>
<organism evidence="2 3">
    <name type="scientific">Trichomonas vaginalis (strain ATCC PRA-98 / G3)</name>
    <dbReference type="NCBI Taxonomy" id="412133"/>
    <lineage>
        <taxon>Eukaryota</taxon>
        <taxon>Metamonada</taxon>
        <taxon>Parabasalia</taxon>
        <taxon>Trichomonadida</taxon>
        <taxon>Trichomonadidae</taxon>
        <taxon>Trichomonas</taxon>
    </lineage>
</organism>
<reference evidence="2" key="1">
    <citation type="submission" date="2006-10" db="EMBL/GenBank/DDBJ databases">
        <authorList>
            <person name="Amadeo P."/>
            <person name="Zhao Q."/>
            <person name="Wortman J."/>
            <person name="Fraser-Liggett C."/>
            <person name="Carlton J."/>
        </authorList>
    </citation>
    <scope>NUCLEOTIDE SEQUENCE</scope>
    <source>
        <strain evidence="2">G3</strain>
    </source>
</reference>
<dbReference type="VEuPathDB" id="TrichDB:TVAG_473830"/>
<accession>A2EQ29</accession>
<dbReference type="Proteomes" id="UP000001542">
    <property type="component" value="Unassembled WGS sequence"/>
</dbReference>
<dbReference type="InParanoid" id="A2EQ29"/>
<feature type="compositionally biased region" description="Basic and acidic residues" evidence="1">
    <location>
        <begin position="27"/>
        <end position="40"/>
    </location>
</feature>
<proteinExistence type="predicted"/>
<sequence>MKHARRSSSSRKSIGDDALSETSSSPTKEHKTLMERTLEPKKEDCMEIDYVEPEIIQWNEEDQEDFENLMKEKPKKIDDLLRRYLEEHDAKVRELAAIIEERMKLQLLS</sequence>
<feature type="region of interest" description="Disordered" evidence="1">
    <location>
        <begin position="1"/>
        <end position="40"/>
    </location>
</feature>
<dbReference type="RefSeq" id="XP_001317427.1">
    <property type="nucleotide sequence ID" value="XM_001317392.1"/>
</dbReference>
<gene>
    <name evidence="2" type="ORF">TVAG_473830</name>
</gene>
<dbReference type="EMBL" id="DS113454">
    <property type="protein sequence ID" value="EAY05204.1"/>
    <property type="molecule type" value="Genomic_DNA"/>
</dbReference>
<reference evidence="2" key="2">
    <citation type="journal article" date="2007" name="Science">
        <title>Draft genome sequence of the sexually transmitted pathogen Trichomonas vaginalis.</title>
        <authorList>
            <person name="Carlton J.M."/>
            <person name="Hirt R.P."/>
            <person name="Silva J.C."/>
            <person name="Delcher A.L."/>
            <person name="Schatz M."/>
            <person name="Zhao Q."/>
            <person name="Wortman J.R."/>
            <person name="Bidwell S.L."/>
            <person name="Alsmark U.C.M."/>
            <person name="Besteiro S."/>
            <person name="Sicheritz-Ponten T."/>
            <person name="Noel C.J."/>
            <person name="Dacks J.B."/>
            <person name="Foster P.G."/>
            <person name="Simillion C."/>
            <person name="Van de Peer Y."/>
            <person name="Miranda-Saavedra D."/>
            <person name="Barton G.J."/>
            <person name="Westrop G.D."/>
            <person name="Mueller S."/>
            <person name="Dessi D."/>
            <person name="Fiori P.L."/>
            <person name="Ren Q."/>
            <person name="Paulsen I."/>
            <person name="Zhang H."/>
            <person name="Bastida-Corcuera F.D."/>
            <person name="Simoes-Barbosa A."/>
            <person name="Brown M.T."/>
            <person name="Hayes R.D."/>
            <person name="Mukherjee M."/>
            <person name="Okumura C.Y."/>
            <person name="Schneider R."/>
            <person name="Smith A.J."/>
            <person name="Vanacova S."/>
            <person name="Villalvazo M."/>
            <person name="Haas B.J."/>
            <person name="Pertea M."/>
            <person name="Feldblyum T.V."/>
            <person name="Utterback T.R."/>
            <person name="Shu C.L."/>
            <person name="Osoegawa K."/>
            <person name="de Jong P.J."/>
            <person name="Hrdy I."/>
            <person name="Horvathova L."/>
            <person name="Zubacova Z."/>
            <person name="Dolezal P."/>
            <person name="Malik S.B."/>
            <person name="Logsdon J.M. Jr."/>
            <person name="Henze K."/>
            <person name="Gupta A."/>
            <person name="Wang C.C."/>
            <person name="Dunne R.L."/>
            <person name="Upcroft J.A."/>
            <person name="Upcroft P."/>
            <person name="White O."/>
            <person name="Salzberg S.L."/>
            <person name="Tang P."/>
            <person name="Chiu C.-H."/>
            <person name="Lee Y.-S."/>
            <person name="Embley T.M."/>
            <person name="Coombs G.H."/>
            <person name="Mottram J.C."/>
            <person name="Tachezy J."/>
            <person name="Fraser-Liggett C.M."/>
            <person name="Johnson P.J."/>
        </authorList>
    </citation>
    <scope>NUCLEOTIDE SEQUENCE [LARGE SCALE GENOMIC DNA]</scope>
    <source>
        <strain evidence="2">G3</strain>
    </source>
</reference>
<evidence type="ECO:0000313" key="2">
    <source>
        <dbReference type="EMBL" id="EAY05204.1"/>
    </source>
</evidence>
<evidence type="ECO:0000313" key="3">
    <source>
        <dbReference type="Proteomes" id="UP000001542"/>
    </source>
</evidence>
<dbReference type="SMR" id="A2EQ29"/>
<keyword evidence="3" id="KW-1185">Reference proteome</keyword>
<name>A2EQ29_TRIV3</name>